<reference evidence="1 2" key="1">
    <citation type="submission" date="2016-09" db="EMBL/GenBank/DDBJ databases">
        <title>Complete Genome Sequence of Methanosarcina thermophila MT-1.</title>
        <authorList>
            <person name="Kouzuma A."/>
        </authorList>
    </citation>
    <scope>NUCLEOTIDE SEQUENCE [LARGE SCALE GENOMIC DNA]</scope>
    <source>
        <strain evidence="1 2">MT-1</strain>
    </source>
</reference>
<dbReference type="AlphaFoldDB" id="A0A3G9CQJ6"/>
<gene>
    <name evidence="1" type="ORF">MESMT1_0265</name>
</gene>
<organism evidence="1 2">
    <name type="scientific">Methanosarcina thermophila</name>
    <dbReference type="NCBI Taxonomy" id="2210"/>
    <lineage>
        <taxon>Archaea</taxon>
        <taxon>Methanobacteriati</taxon>
        <taxon>Methanobacteriota</taxon>
        <taxon>Stenosarchaea group</taxon>
        <taxon>Methanomicrobia</taxon>
        <taxon>Methanosarcinales</taxon>
        <taxon>Methanosarcinaceae</taxon>
        <taxon>Methanosarcina</taxon>
    </lineage>
</organism>
<sequence>MLPKRIPKTTTVAFQTPVSNLLAVNIPRQSSMAKDRLKRGGMADSGEKIRLRITGDKVKAIRIRITETTLTVNSFCT</sequence>
<evidence type="ECO:0000313" key="2">
    <source>
        <dbReference type="Proteomes" id="UP000265557"/>
    </source>
</evidence>
<name>A0A3G9CQJ6_METTE</name>
<dbReference type="Proteomes" id="UP000265557">
    <property type="component" value="Chromosome"/>
</dbReference>
<protein>
    <submittedName>
        <fullName evidence="1">GntR family transcriptional regulator</fullName>
    </submittedName>
</protein>
<evidence type="ECO:0000313" key="1">
    <source>
        <dbReference type="EMBL" id="BAW28195.1"/>
    </source>
</evidence>
<accession>A0A3G9CQJ6</accession>
<dbReference type="EMBL" id="AP017646">
    <property type="protein sequence ID" value="BAW28195.1"/>
    <property type="molecule type" value="Genomic_DNA"/>
</dbReference>
<proteinExistence type="predicted"/>